<evidence type="ECO:0000259" key="1">
    <source>
        <dbReference type="Pfam" id="PF08393"/>
    </source>
</evidence>
<dbReference type="InterPro" id="IPR026983">
    <property type="entry name" value="DHC"/>
</dbReference>
<dbReference type="STRING" id="6669.E9GSY2"/>
<accession>E9GSY2</accession>
<proteinExistence type="predicted"/>
<reference evidence="3 4" key="1">
    <citation type="journal article" date="2011" name="Science">
        <title>The ecoresponsive genome of Daphnia pulex.</title>
        <authorList>
            <person name="Colbourne J.K."/>
            <person name="Pfrender M.E."/>
            <person name="Gilbert D."/>
            <person name="Thomas W.K."/>
            <person name="Tucker A."/>
            <person name="Oakley T.H."/>
            <person name="Tokishita S."/>
            <person name="Aerts A."/>
            <person name="Arnold G.J."/>
            <person name="Basu M.K."/>
            <person name="Bauer D.J."/>
            <person name="Caceres C.E."/>
            <person name="Carmel L."/>
            <person name="Casola C."/>
            <person name="Choi J.H."/>
            <person name="Detter J.C."/>
            <person name="Dong Q."/>
            <person name="Dusheyko S."/>
            <person name="Eads B.D."/>
            <person name="Frohlich T."/>
            <person name="Geiler-Samerotte K.A."/>
            <person name="Gerlach D."/>
            <person name="Hatcher P."/>
            <person name="Jogdeo S."/>
            <person name="Krijgsveld J."/>
            <person name="Kriventseva E.V."/>
            <person name="Kultz D."/>
            <person name="Laforsch C."/>
            <person name="Lindquist E."/>
            <person name="Lopez J."/>
            <person name="Manak J.R."/>
            <person name="Muller J."/>
            <person name="Pangilinan J."/>
            <person name="Patwardhan R.P."/>
            <person name="Pitluck S."/>
            <person name="Pritham E.J."/>
            <person name="Rechtsteiner A."/>
            <person name="Rho M."/>
            <person name="Rogozin I.B."/>
            <person name="Sakarya O."/>
            <person name="Salamov A."/>
            <person name="Schaack S."/>
            <person name="Shapiro H."/>
            <person name="Shiga Y."/>
            <person name="Skalitzky C."/>
            <person name="Smith Z."/>
            <person name="Souvorov A."/>
            <person name="Sung W."/>
            <person name="Tang Z."/>
            <person name="Tsuchiya D."/>
            <person name="Tu H."/>
            <person name="Vos H."/>
            <person name="Wang M."/>
            <person name="Wolf Y.I."/>
            <person name="Yamagata H."/>
            <person name="Yamada T."/>
            <person name="Ye Y."/>
            <person name="Shaw J.R."/>
            <person name="Andrews J."/>
            <person name="Crease T.J."/>
            <person name="Tang H."/>
            <person name="Lucas S.M."/>
            <person name="Robertson H.M."/>
            <person name="Bork P."/>
            <person name="Koonin E.V."/>
            <person name="Zdobnov E.M."/>
            <person name="Grigoriev I.V."/>
            <person name="Lynch M."/>
            <person name="Boore J.L."/>
        </authorList>
    </citation>
    <scope>NUCLEOTIDE SEQUENCE [LARGE SCALE GENOMIC DNA]</scope>
</reference>
<sequence length="108" mass="12004">MGYLPLLDSVCNSGLRDRHWILISKNFESPLCPEPDTSLSELVGAGVMQYISRIEEVSVTATKEFALEETSYSEFLSGIYVSDVVCAVSLTMNKMMFLTSMHVSKTLL</sequence>
<dbReference type="GO" id="GO:0045505">
    <property type="term" value="F:dynein intermediate chain binding"/>
    <property type="evidence" value="ECO:0007669"/>
    <property type="project" value="InterPro"/>
</dbReference>
<dbReference type="PANTHER" id="PTHR45703">
    <property type="entry name" value="DYNEIN HEAVY CHAIN"/>
    <property type="match status" value="1"/>
</dbReference>
<gene>
    <name evidence="3" type="ORF">DAPPUDRAFT_321532</name>
    <name evidence="2" type="ORF">DAPPUDRAFT_323547</name>
</gene>
<evidence type="ECO:0000313" key="3">
    <source>
        <dbReference type="EMBL" id="EFX77269.1"/>
    </source>
</evidence>
<dbReference type="OrthoDB" id="6379143at2759"/>
<dbReference type="HOGENOM" id="CLU_2199586_0_0_1"/>
<evidence type="ECO:0000313" key="4">
    <source>
        <dbReference type="Proteomes" id="UP000000305"/>
    </source>
</evidence>
<dbReference type="KEGG" id="dpx:DAPPUDRAFT_323547"/>
<dbReference type="AlphaFoldDB" id="E9GSY2"/>
<dbReference type="Proteomes" id="UP000000305">
    <property type="component" value="Unassembled WGS sequence"/>
</dbReference>
<dbReference type="Gene3D" id="1.10.287.2620">
    <property type="match status" value="1"/>
</dbReference>
<dbReference type="PANTHER" id="PTHR45703:SF1">
    <property type="entry name" value="DYNEINS HEAVY CHAIN"/>
    <property type="match status" value="1"/>
</dbReference>
<dbReference type="InterPro" id="IPR013602">
    <property type="entry name" value="Dynein_heavy_linker"/>
</dbReference>
<organism evidence="3 4">
    <name type="scientific">Daphnia pulex</name>
    <name type="common">Water flea</name>
    <dbReference type="NCBI Taxonomy" id="6669"/>
    <lineage>
        <taxon>Eukaryota</taxon>
        <taxon>Metazoa</taxon>
        <taxon>Ecdysozoa</taxon>
        <taxon>Arthropoda</taxon>
        <taxon>Crustacea</taxon>
        <taxon>Branchiopoda</taxon>
        <taxon>Diplostraca</taxon>
        <taxon>Cladocera</taxon>
        <taxon>Anomopoda</taxon>
        <taxon>Daphniidae</taxon>
        <taxon>Daphnia</taxon>
    </lineage>
</organism>
<evidence type="ECO:0000313" key="2">
    <source>
        <dbReference type="EMBL" id="EFX75298.1"/>
    </source>
</evidence>
<keyword evidence="4" id="KW-1185">Reference proteome</keyword>
<protein>
    <recommendedName>
        <fullName evidence="1">Dynein heavy chain linker domain-containing protein</fullName>
    </recommendedName>
</protein>
<name>E9GSY2_DAPPU</name>
<dbReference type="Pfam" id="PF08393">
    <property type="entry name" value="DHC_N2"/>
    <property type="match status" value="1"/>
</dbReference>
<dbReference type="GO" id="GO:0051959">
    <property type="term" value="F:dynein light intermediate chain binding"/>
    <property type="evidence" value="ECO:0007669"/>
    <property type="project" value="InterPro"/>
</dbReference>
<feature type="domain" description="Dynein heavy chain linker" evidence="1">
    <location>
        <begin position="3"/>
        <end position="70"/>
    </location>
</feature>
<dbReference type="GO" id="GO:0030286">
    <property type="term" value="C:dynein complex"/>
    <property type="evidence" value="ECO:0007669"/>
    <property type="project" value="InterPro"/>
</dbReference>
<dbReference type="EMBL" id="GL732563">
    <property type="protein sequence ID" value="EFX77269.1"/>
    <property type="molecule type" value="Genomic_DNA"/>
</dbReference>
<dbReference type="EMBL" id="GL732576">
    <property type="protein sequence ID" value="EFX75298.1"/>
    <property type="molecule type" value="Genomic_DNA"/>
</dbReference>
<dbReference type="GO" id="GO:0007018">
    <property type="term" value="P:microtubule-based movement"/>
    <property type="evidence" value="ECO:0007669"/>
    <property type="project" value="InterPro"/>
</dbReference>
<dbReference type="KEGG" id="dpx:DAPPUDRAFT_321532"/>